<protein>
    <recommendedName>
        <fullName evidence="2">glutaminase</fullName>
        <ecNumber evidence="2">3.5.1.2</ecNumber>
    </recommendedName>
</protein>
<dbReference type="Proteomes" id="UP000305647">
    <property type="component" value="Unassembled WGS sequence"/>
</dbReference>
<feature type="binding site" evidence="8">
    <location>
        <begin position="144"/>
        <end position="145"/>
    </location>
    <ligand>
        <name>L-glutamine</name>
        <dbReference type="ChEBI" id="CHEBI:58359"/>
    </ligand>
</feature>
<dbReference type="PROSITE" id="PS01236">
    <property type="entry name" value="PDXT_SNO_1"/>
    <property type="match status" value="1"/>
</dbReference>
<feature type="active site" description="Nucleophile" evidence="7">
    <location>
        <position position="84"/>
    </location>
</feature>
<dbReference type="CDD" id="cd01749">
    <property type="entry name" value="GATase1_PB"/>
    <property type="match status" value="1"/>
</dbReference>
<keyword evidence="4 9" id="KW-0315">Glutamine amidotransferase</keyword>
<dbReference type="EMBL" id="SPRO01000033">
    <property type="protein sequence ID" value="TIC28907.1"/>
    <property type="molecule type" value="Genomic_DNA"/>
</dbReference>
<dbReference type="GO" id="GO:0016829">
    <property type="term" value="F:lyase activity"/>
    <property type="evidence" value="ECO:0007669"/>
    <property type="project" value="UniProtKB-KW"/>
</dbReference>
<reference evidence="9 10" key="1">
    <citation type="submission" date="2019-03" db="EMBL/GenBank/DDBJ databases">
        <title>Sequencing 25 genomes of Wallemia mellicola.</title>
        <authorList>
            <person name="Gostincar C."/>
        </authorList>
    </citation>
    <scope>NUCLEOTIDE SEQUENCE [LARGE SCALE GENOMIC DNA]</scope>
    <source>
        <strain evidence="9 10">EXF-8738</strain>
    </source>
</reference>
<keyword evidence="3" id="KW-0378">Hydrolase</keyword>
<dbReference type="Gene3D" id="3.40.50.880">
    <property type="match status" value="1"/>
</dbReference>
<keyword evidence="9" id="KW-0808">Transferase</keyword>
<dbReference type="PROSITE" id="PS51273">
    <property type="entry name" value="GATASE_TYPE_1"/>
    <property type="match status" value="1"/>
</dbReference>
<feature type="active site" description="Charge relay system" evidence="7">
    <location>
        <position position="195"/>
    </location>
</feature>
<organism evidence="9 10">
    <name type="scientific">Wallemia mellicola</name>
    <dbReference type="NCBI Taxonomy" id="1708541"/>
    <lineage>
        <taxon>Eukaryota</taxon>
        <taxon>Fungi</taxon>
        <taxon>Dikarya</taxon>
        <taxon>Basidiomycota</taxon>
        <taxon>Wallemiomycotina</taxon>
        <taxon>Wallemiomycetes</taxon>
        <taxon>Wallemiales</taxon>
        <taxon>Wallemiaceae</taxon>
        <taxon>Wallemia</taxon>
    </lineage>
</organism>
<dbReference type="GO" id="GO:0008614">
    <property type="term" value="P:pyridoxine metabolic process"/>
    <property type="evidence" value="ECO:0007669"/>
    <property type="project" value="TreeGrafter"/>
</dbReference>
<dbReference type="GO" id="GO:0016740">
    <property type="term" value="F:transferase activity"/>
    <property type="evidence" value="ECO:0007669"/>
    <property type="project" value="UniProtKB-KW"/>
</dbReference>
<comment type="caution">
    <text evidence="9">The sequence shown here is derived from an EMBL/GenBank/DDBJ whole genome shotgun (WGS) entry which is preliminary data.</text>
</comment>
<name>A0A4T0R2M8_9BASI</name>
<dbReference type="GO" id="GO:0042823">
    <property type="term" value="P:pyridoxal phosphate biosynthetic process"/>
    <property type="evidence" value="ECO:0007669"/>
    <property type="project" value="InterPro"/>
</dbReference>
<feature type="binding site" evidence="8">
    <location>
        <begin position="51"/>
        <end position="53"/>
    </location>
    <ligand>
        <name>L-glutamine</name>
        <dbReference type="ChEBI" id="CHEBI:58359"/>
    </ligand>
</feature>
<evidence type="ECO:0000256" key="3">
    <source>
        <dbReference type="ARBA" id="ARBA00022801"/>
    </source>
</evidence>
<comment type="catalytic activity">
    <reaction evidence="6">
        <text>L-glutamine + H2O = L-glutamate + NH4(+)</text>
        <dbReference type="Rhea" id="RHEA:15889"/>
        <dbReference type="ChEBI" id="CHEBI:15377"/>
        <dbReference type="ChEBI" id="CHEBI:28938"/>
        <dbReference type="ChEBI" id="CHEBI:29985"/>
        <dbReference type="ChEBI" id="CHEBI:58359"/>
        <dbReference type="EC" id="3.5.1.2"/>
    </reaction>
</comment>
<evidence type="ECO:0000313" key="10">
    <source>
        <dbReference type="Proteomes" id="UP000305647"/>
    </source>
</evidence>
<dbReference type="GO" id="GO:0005829">
    <property type="term" value="C:cytosol"/>
    <property type="evidence" value="ECO:0007669"/>
    <property type="project" value="TreeGrafter"/>
</dbReference>
<dbReference type="InterPro" id="IPR002161">
    <property type="entry name" value="PdxT/SNO"/>
</dbReference>
<dbReference type="PROSITE" id="PS51130">
    <property type="entry name" value="PDXT_SNO_2"/>
    <property type="match status" value="1"/>
</dbReference>
<dbReference type="PANTHER" id="PTHR31559">
    <property type="entry name" value="PYRIDOXAL 5'-PHOSPHATE SYNTHASE SUBUNIT SNO"/>
    <property type="match status" value="1"/>
</dbReference>
<evidence type="ECO:0000256" key="6">
    <source>
        <dbReference type="ARBA" id="ARBA00049534"/>
    </source>
</evidence>
<keyword evidence="5" id="KW-0456">Lyase</keyword>
<dbReference type="GO" id="GO:0004359">
    <property type="term" value="F:glutaminase activity"/>
    <property type="evidence" value="ECO:0007669"/>
    <property type="project" value="UniProtKB-EC"/>
</dbReference>
<feature type="binding site" evidence="8">
    <location>
        <position position="114"/>
    </location>
    <ligand>
        <name>L-glutamine</name>
        <dbReference type="ChEBI" id="CHEBI:58359"/>
    </ligand>
</feature>
<accession>A0A4T0R2M8</accession>
<dbReference type="InterPro" id="IPR021196">
    <property type="entry name" value="PdxT/SNO_CS"/>
</dbReference>
<dbReference type="InterPro" id="IPR029062">
    <property type="entry name" value="Class_I_gatase-like"/>
</dbReference>
<proteinExistence type="inferred from homology"/>
<evidence type="ECO:0000256" key="5">
    <source>
        <dbReference type="ARBA" id="ARBA00023239"/>
    </source>
</evidence>
<evidence type="ECO:0000256" key="2">
    <source>
        <dbReference type="ARBA" id="ARBA00012918"/>
    </source>
</evidence>
<evidence type="ECO:0000313" key="9">
    <source>
        <dbReference type="EMBL" id="TIC28907.1"/>
    </source>
</evidence>
<gene>
    <name evidence="9" type="ORF">E3Q10_02885</name>
</gene>
<dbReference type="PIRSF" id="PIRSF005639">
    <property type="entry name" value="Glut_amidoT_SNO"/>
    <property type="match status" value="1"/>
</dbReference>
<evidence type="ECO:0000256" key="8">
    <source>
        <dbReference type="PIRSR" id="PIRSR005639-2"/>
    </source>
</evidence>
<dbReference type="PANTHER" id="PTHR31559:SF0">
    <property type="entry name" value="PYRIDOXAL 5'-PHOSPHATE SYNTHASE SUBUNIT SNO1-RELATED"/>
    <property type="match status" value="1"/>
</dbReference>
<dbReference type="EC" id="3.5.1.2" evidence="2"/>
<dbReference type="AlphaFoldDB" id="A0A4T0R2M8"/>
<dbReference type="HAMAP" id="MF_01615">
    <property type="entry name" value="PdxT"/>
    <property type="match status" value="1"/>
</dbReference>
<dbReference type="SUPFAM" id="SSF52317">
    <property type="entry name" value="Class I glutamine amidotransferase-like"/>
    <property type="match status" value="1"/>
</dbReference>
<evidence type="ECO:0000256" key="1">
    <source>
        <dbReference type="ARBA" id="ARBA00008345"/>
    </source>
</evidence>
<feature type="active site" description="Charge relay system" evidence="7">
    <location>
        <position position="193"/>
    </location>
</feature>
<dbReference type="NCBIfam" id="TIGR03800">
    <property type="entry name" value="PLP_synth_Pdx2"/>
    <property type="match status" value="1"/>
</dbReference>
<evidence type="ECO:0000256" key="7">
    <source>
        <dbReference type="PIRSR" id="PIRSR005639-1"/>
    </source>
</evidence>
<comment type="similarity">
    <text evidence="1">Belongs to the glutaminase PdxT/SNO family.</text>
</comment>
<sequence length="214" mass="23778">MTAGKSIGVLSLQGAFIEHIHRLKQLTDATILQVKTPEDLEKCHALIIPGGESTTISLVAQRSGLLEPLRAFCNNPNKAVWGTCAGMILLSKEATKTMRGGQELFGGMDITVNRNQYGSQIESFQADLQFNCLSTDESFNAIFIRAPILHSYDQDKGIIELASLIDNPIDDKLAPKGNVVALRQFNKMCTSFHPELTQDKRLHEYFLKEIVFKL</sequence>
<dbReference type="Pfam" id="PF01174">
    <property type="entry name" value="SNO"/>
    <property type="match status" value="1"/>
</dbReference>
<evidence type="ECO:0000256" key="4">
    <source>
        <dbReference type="ARBA" id="ARBA00022962"/>
    </source>
</evidence>
<dbReference type="GO" id="GO:1903600">
    <property type="term" value="C:glutaminase complex"/>
    <property type="evidence" value="ECO:0007669"/>
    <property type="project" value="TreeGrafter"/>
</dbReference>